<dbReference type="AlphaFoldDB" id="A0A161SL28"/>
<accession>A0A161SL28</accession>
<dbReference type="InterPro" id="IPR019241">
    <property type="entry name" value="DUF2197"/>
</dbReference>
<proteinExistence type="predicted"/>
<dbReference type="OrthoDB" id="2989868at2"/>
<organism evidence="1 2">
    <name type="scientific">Bhargavaea cecembensis</name>
    <dbReference type="NCBI Taxonomy" id="394098"/>
    <lineage>
        <taxon>Bacteria</taxon>
        <taxon>Bacillati</taxon>
        <taxon>Bacillota</taxon>
        <taxon>Bacilli</taxon>
        <taxon>Bacillales</taxon>
        <taxon>Caryophanaceae</taxon>
        <taxon>Bhargavaea</taxon>
    </lineage>
</organism>
<reference evidence="1 2" key="1">
    <citation type="submission" date="2016-01" db="EMBL/GenBank/DDBJ databases">
        <title>Whole genome sequencing of Bhargavaea cecembensis T14.</title>
        <authorList>
            <person name="Hong K.W."/>
        </authorList>
    </citation>
    <scope>NUCLEOTIDE SEQUENCE [LARGE SCALE GENOMIC DNA]</scope>
    <source>
        <strain evidence="1 2">T14</strain>
    </source>
</reference>
<dbReference type="Proteomes" id="UP000076490">
    <property type="component" value="Unassembled WGS sequence"/>
</dbReference>
<dbReference type="Pfam" id="PF09963">
    <property type="entry name" value="DUF2197"/>
    <property type="match status" value="1"/>
</dbReference>
<protein>
    <recommendedName>
        <fullName evidence="3">DUF2197 domain-containing protein</fullName>
    </recommendedName>
</protein>
<name>A0A161SL28_9BACL</name>
<dbReference type="RefSeq" id="WP_063179587.1">
    <property type="nucleotide sequence ID" value="NZ_LQNT01000009.1"/>
</dbReference>
<sequence length="67" mass="8072">MHVRCVMCEREEEIPEDSPEAKRIRNRPIHTYMCRECHDRIAEKTAERLATGKFIFRRTSESSEEEF</sequence>
<dbReference type="EMBL" id="LQNT01000009">
    <property type="protein sequence ID" value="KZE38273.1"/>
    <property type="molecule type" value="Genomic_DNA"/>
</dbReference>
<evidence type="ECO:0000313" key="2">
    <source>
        <dbReference type="Proteomes" id="UP000076490"/>
    </source>
</evidence>
<evidence type="ECO:0000313" key="1">
    <source>
        <dbReference type="EMBL" id="KZE38273.1"/>
    </source>
</evidence>
<gene>
    <name evidence="1" type="ORF">AV656_04965</name>
</gene>
<evidence type="ECO:0008006" key="3">
    <source>
        <dbReference type="Google" id="ProtNLM"/>
    </source>
</evidence>
<comment type="caution">
    <text evidence="1">The sequence shown here is derived from an EMBL/GenBank/DDBJ whole genome shotgun (WGS) entry which is preliminary data.</text>
</comment>